<dbReference type="Proteomes" id="UP000016931">
    <property type="component" value="Unassembled WGS sequence"/>
</dbReference>
<dbReference type="PANTHER" id="PTHR36419">
    <property type="entry name" value="ARRESTIN FAMILY PROTEIN 1"/>
    <property type="match status" value="1"/>
</dbReference>
<accession>N1QDI0</accession>
<dbReference type="GO" id="GO:0000935">
    <property type="term" value="C:division septum"/>
    <property type="evidence" value="ECO:0007669"/>
    <property type="project" value="TreeGrafter"/>
</dbReference>
<dbReference type="GeneID" id="27903978"/>
<feature type="domain" description="Arrestin C-terminal-like" evidence="1">
    <location>
        <begin position="185"/>
        <end position="341"/>
    </location>
</feature>
<evidence type="ECO:0000313" key="2">
    <source>
        <dbReference type="EMBL" id="EMF09471.1"/>
    </source>
</evidence>
<dbReference type="InterPro" id="IPR053060">
    <property type="entry name" value="Cytokinesis_Signaling_Reg"/>
</dbReference>
<gene>
    <name evidence="2" type="ORF">SEPMUDRAFT_151477</name>
</gene>
<dbReference type="InterPro" id="IPR011022">
    <property type="entry name" value="Arrestin_C-like"/>
</dbReference>
<evidence type="ECO:0000259" key="1">
    <source>
        <dbReference type="SMART" id="SM01017"/>
    </source>
</evidence>
<sequence length="401" mass="44455">MAAFVRVSGPPNSNFLVGYPGISATLPRIEGRVEIRPGVGVSAPVNISLVTVSLQRRESIQPNADSFVRNLNSSNRKEITDIVGKEMLLFRCAQGKESESILCMDLPFVIFIPYGRGGEEIARRVPPASLQLDKRTAETFYEIVVTVQQGHQEQRKYPFPVPISRYDTLSTFGMYNRPESAERVTDHLVTLGISLPRWSYGPLDPVSVYIKLSPNPDWTSKAKRVTIQDITVGIDEEIIYNPEGDEPVRKTKTLAKHKQSVGVKLPEAGYFTNLGLVFPARELRDSEGILPRGRKEFPMYSVGGFTTTGTLYKIEYYLTVKAKLSSARDILLRQPIVVCPFDHAGCKEEMEAIEQAAKDAAHISPDNPMLPAASIIRANDPAGLRALGITMVGTQRRPLIE</sequence>
<dbReference type="RefSeq" id="XP_016757592.1">
    <property type="nucleotide sequence ID" value="XM_016906841.1"/>
</dbReference>
<reference evidence="2 3" key="1">
    <citation type="journal article" date="2012" name="PLoS Pathog.">
        <title>Diverse lifestyles and strategies of plant pathogenesis encoded in the genomes of eighteen Dothideomycetes fungi.</title>
        <authorList>
            <person name="Ohm R.A."/>
            <person name="Feau N."/>
            <person name="Henrissat B."/>
            <person name="Schoch C.L."/>
            <person name="Horwitz B.A."/>
            <person name="Barry K.W."/>
            <person name="Condon B.J."/>
            <person name="Copeland A.C."/>
            <person name="Dhillon B."/>
            <person name="Glaser F."/>
            <person name="Hesse C.N."/>
            <person name="Kosti I."/>
            <person name="LaButti K."/>
            <person name="Lindquist E.A."/>
            <person name="Lucas S."/>
            <person name="Salamov A.A."/>
            <person name="Bradshaw R.E."/>
            <person name="Ciuffetti L."/>
            <person name="Hamelin R.C."/>
            <person name="Kema G.H.J."/>
            <person name="Lawrence C."/>
            <person name="Scott J.A."/>
            <person name="Spatafora J.W."/>
            <person name="Turgeon B.G."/>
            <person name="de Wit P.J.G.M."/>
            <person name="Zhong S."/>
            <person name="Goodwin S.B."/>
            <person name="Grigoriev I.V."/>
        </authorList>
    </citation>
    <scope>NUCLEOTIDE SEQUENCE [LARGE SCALE GENOMIC DNA]</scope>
    <source>
        <strain evidence="2 3">SO2202</strain>
    </source>
</reference>
<keyword evidence="3" id="KW-1185">Reference proteome</keyword>
<organism evidence="2 3">
    <name type="scientific">Sphaerulina musiva (strain SO2202)</name>
    <name type="common">Poplar stem canker fungus</name>
    <name type="synonym">Septoria musiva</name>
    <dbReference type="NCBI Taxonomy" id="692275"/>
    <lineage>
        <taxon>Eukaryota</taxon>
        <taxon>Fungi</taxon>
        <taxon>Dikarya</taxon>
        <taxon>Ascomycota</taxon>
        <taxon>Pezizomycotina</taxon>
        <taxon>Dothideomycetes</taxon>
        <taxon>Dothideomycetidae</taxon>
        <taxon>Mycosphaerellales</taxon>
        <taxon>Mycosphaerellaceae</taxon>
        <taxon>Sphaerulina</taxon>
    </lineage>
</organism>
<dbReference type="PANTHER" id="PTHR36419:SF1">
    <property type="entry name" value="RHO1 GEF LOCALIZING PROTEIN 1"/>
    <property type="match status" value="1"/>
</dbReference>
<dbReference type="OMA" id="PRIECQL"/>
<dbReference type="GO" id="GO:0000917">
    <property type="term" value="P:division septum assembly"/>
    <property type="evidence" value="ECO:0007669"/>
    <property type="project" value="TreeGrafter"/>
</dbReference>
<dbReference type="SMART" id="SM01017">
    <property type="entry name" value="Arrestin_C"/>
    <property type="match status" value="1"/>
</dbReference>
<name>N1QDI0_SPHMS</name>
<evidence type="ECO:0000313" key="3">
    <source>
        <dbReference type="Proteomes" id="UP000016931"/>
    </source>
</evidence>
<dbReference type="STRING" id="692275.N1QDI0"/>
<protein>
    <submittedName>
        <fullName evidence="2">Arrestin domain conatining protein</fullName>
    </submittedName>
</protein>
<dbReference type="HOGENOM" id="CLU_057565_0_0_1"/>
<dbReference type="EMBL" id="KB456269">
    <property type="protein sequence ID" value="EMF09471.1"/>
    <property type="molecule type" value="Genomic_DNA"/>
</dbReference>
<dbReference type="eggNOG" id="ENOG502RX7P">
    <property type="taxonomic scope" value="Eukaryota"/>
</dbReference>
<dbReference type="OrthoDB" id="4001642at2759"/>
<dbReference type="AlphaFoldDB" id="N1QDI0"/>
<proteinExistence type="predicted"/>
<dbReference type="Pfam" id="PF02752">
    <property type="entry name" value="Arrestin_C"/>
    <property type="match status" value="1"/>
</dbReference>